<name>A0ABV5LLN6_9ACTN</name>
<protein>
    <recommendedName>
        <fullName evidence="5">Secreted protein</fullName>
    </recommendedName>
</protein>
<keyword evidence="2" id="KW-1133">Transmembrane helix</keyword>
<gene>
    <name evidence="3" type="ORF">ACFFUA_36345</name>
</gene>
<keyword evidence="4" id="KW-1185">Reference proteome</keyword>
<accession>A0ABV5LLN6</accession>
<sequence>QPVPAAPTGAAPPPRARRTAFAEGVDRLRGAATTEPGRLRAIGAVLAVLVVAFGAVTAWQTTDRAAVADDVLTSSRPLSSDAADIYRSLADANTAAAGGFLAGGQETAASRDRYEDDIRTAAAKLVNAAANSDPGSPSAKTITELNRLLPEYKGLVERARTYNRQGYPVGGAYLRYANEKMQQEMLPAAEDLYTRENQRLRDDYADATPYPWPALALGVLALAALAWAMRRTYLRTHRVLNHGLVAATAATTVVLLWLTAGHTLARSGLHDSYDHGVRSLDVLHDARIASLKARGNENLTLVARGAETTKVGDETFDAYDHAFGRDMGALAEGLARAQRLADDAGGARPVSSASGAMTEWRKRHAAAREQDENGNYQQALDMVIGAKGATGECFDSVDENLATALEHEEDEFERAAGDGRDALTGLPAGAALLSVLGAAGAVLGIGRRLSEYR</sequence>
<feature type="transmembrane region" description="Helical" evidence="2">
    <location>
        <begin position="210"/>
        <end position="228"/>
    </location>
</feature>
<evidence type="ECO:0000256" key="2">
    <source>
        <dbReference type="SAM" id="Phobius"/>
    </source>
</evidence>
<feature type="transmembrane region" description="Helical" evidence="2">
    <location>
        <begin position="39"/>
        <end position="59"/>
    </location>
</feature>
<dbReference type="EMBL" id="JBHMDI010000232">
    <property type="protein sequence ID" value="MFB9352806.1"/>
    <property type="molecule type" value="Genomic_DNA"/>
</dbReference>
<dbReference type="RefSeq" id="WP_380957619.1">
    <property type="nucleotide sequence ID" value="NZ_JBHMDI010000232.1"/>
</dbReference>
<evidence type="ECO:0008006" key="5">
    <source>
        <dbReference type="Google" id="ProtNLM"/>
    </source>
</evidence>
<keyword evidence="2" id="KW-0812">Transmembrane</keyword>
<feature type="non-terminal residue" evidence="3">
    <location>
        <position position="1"/>
    </location>
</feature>
<evidence type="ECO:0000313" key="4">
    <source>
        <dbReference type="Proteomes" id="UP001589753"/>
    </source>
</evidence>
<comment type="caution">
    <text evidence="3">The sequence shown here is derived from an EMBL/GenBank/DDBJ whole genome shotgun (WGS) entry which is preliminary data.</text>
</comment>
<evidence type="ECO:0000313" key="3">
    <source>
        <dbReference type="EMBL" id="MFB9352806.1"/>
    </source>
</evidence>
<keyword evidence="2" id="KW-0472">Membrane</keyword>
<proteinExistence type="predicted"/>
<reference evidence="3 4" key="1">
    <citation type="submission" date="2024-09" db="EMBL/GenBank/DDBJ databases">
        <authorList>
            <person name="Sun Q."/>
            <person name="Mori K."/>
        </authorList>
    </citation>
    <scope>NUCLEOTIDE SEQUENCE [LARGE SCALE GENOMIC DNA]</scope>
    <source>
        <strain evidence="3 4">JCM 9767</strain>
    </source>
</reference>
<feature type="transmembrane region" description="Helical" evidence="2">
    <location>
        <begin position="426"/>
        <end position="446"/>
    </location>
</feature>
<feature type="region of interest" description="Disordered" evidence="1">
    <location>
        <begin position="345"/>
        <end position="374"/>
    </location>
</feature>
<feature type="transmembrane region" description="Helical" evidence="2">
    <location>
        <begin position="240"/>
        <end position="260"/>
    </location>
</feature>
<dbReference type="Proteomes" id="UP001589753">
    <property type="component" value="Unassembled WGS sequence"/>
</dbReference>
<evidence type="ECO:0000256" key="1">
    <source>
        <dbReference type="SAM" id="MobiDB-lite"/>
    </source>
</evidence>
<organism evidence="3 4">
    <name type="scientific">Streptomyces heliomycini</name>
    <dbReference type="NCBI Taxonomy" id="284032"/>
    <lineage>
        <taxon>Bacteria</taxon>
        <taxon>Bacillati</taxon>
        <taxon>Actinomycetota</taxon>
        <taxon>Actinomycetes</taxon>
        <taxon>Kitasatosporales</taxon>
        <taxon>Streptomycetaceae</taxon>
        <taxon>Streptomyces</taxon>
    </lineage>
</organism>